<sequence>MARNIDLVERRRDVSEAACRVLARDGIGALSVRNVGAEAGLPPSTVRYVFPTQASLREHTITLVFDRTRERIDALPRDLGPRETARRILLELLPLDEERVIELDVYLALGNAALTDPDLRPALDRVVAEMREWSERIVGLLGVPEADREYEACRLHALVDGLAMHVARLAPGESGDWAIAVADRHLDGLGAHGDPQHTSPILSG</sequence>
<name>A0A942SYZ9_9BACI</name>
<accession>A0A942SYZ9</accession>
<dbReference type="InterPro" id="IPR009057">
    <property type="entry name" value="Homeodomain-like_sf"/>
</dbReference>
<dbReference type="Gene3D" id="1.10.357.10">
    <property type="entry name" value="Tetracycline Repressor, domain 2"/>
    <property type="match status" value="1"/>
</dbReference>
<protein>
    <submittedName>
        <fullName evidence="2">TetR family transcriptional regulator C-terminal domain-containing protein</fullName>
    </submittedName>
</protein>
<dbReference type="AlphaFoldDB" id="A0A942SYZ9"/>
<dbReference type="InterPro" id="IPR036271">
    <property type="entry name" value="Tet_transcr_reg_TetR-rel_C_sf"/>
</dbReference>
<evidence type="ECO:0000259" key="1">
    <source>
        <dbReference type="Pfam" id="PF13977"/>
    </source>
</evidence>
<evidence type="ECO:0000313" key="2">
    <source>
        <dbReference type="EMBL" id="MBS4182206.1"/>
    </source>
</evidence>
<proteinExistence type="predicted"/>
<dbReference type="SUPFAM" id="SSF46689">
    <property type="entry name" value="Homeodomain-like"/>
    <property type="match status" value="1"/>
</dbReference>
<dbReference type="EMBL" id="JAGYPE010000002">
    <property type="protein sequence ID" value="MBS4182206.1"/>
    <property type="molecule type" value="Genomic_DNA"/>
</dbReference>
<dbReference type="InterPro" id="IPR039538">
    <property type="entry name" value="BetI_C"/>
</dbReference>
<organism evidence="2">
    <name type="scientific">Neobacillus citreus</name>
    <dbReference type="NCBI Taxonomy" id="2833578"/>
    <lineage>
        <taxon>Bacteria</taxon>
        <taxon>Bacillati</taxon>
        <taxon>Bacillota</taxon>
        <taxon>Bacilli</taxon>
        <taxon>Bacillales</taxon>
        <taxon>Bacillaceae</taxon>
        <taxon>Neobacillus</taxon>
    </lineage>
</organism>
<feature type="domain" description="BetI-type transcriptional repressor C-terminal" evidence="1">
    <location>
        <begin position="81"/>
        <end position="189"/>
    </location>
</feature>
<gene>
    <name evidence="2" type="ORF">KHB02_12485</name>
</gene>
<comment type="caution">
    <text evidence="2">The sequence shown here is derived from an EMBL/GenBank/DDBJ whole genome shotgun (WGS) entry which is preliminary data.</text>
</comment>
<dbReference type="Pfam" id="PF13977">
    <property type="entry name" value="TetR_C_6"/>
    <property type="match status" value="1"/>
</dbReference>
<reference evidence="2" key="1">
    <citation type="submission" date="2021-05" db="EMBL/GenBank/DDBJ databases">
        <title>Novel Bacillus species.</title>
        <authorList>
            <person name="Liu G."/>
        </authorList>
    </citation>
    <scope>NUCLEOTIDE SEQUENCE</scope>
    <source>
        <strain evidence="2">FJAT-50051</strain>
    </source>
</reference>
<dbReference type="SUPFAM" id="SSF48498">
    <property type="entry name" value="Tetracyclin repressor-like, C-terminal domain"/>
    <property type="match status" value="1"/>
</dbReference>